<dbReference type="InterPro" id="IPR001980">
    <property type="entry name" value="PPAT"/>
</dbReference>
<dbReference type="GO" id="GO:0004595">
    <property type="term" value="F:pantetheine-phosphate adenylyltransferase activity"/>
    <property type="evidence" value="ECO:0007669"/>
    <property type="project" value="UniProtKB-UniRule"/>
</dbReference>
<evidence type="ECO:0000259" key="11">
    <source>
        <dbReference type="Pfam" id="PF01467"/>
    </source>
</evidence>
<dbReference type="EC" id="2.7.7.3" evidence="9"/>
<dbReference type="NCBIfam" id="TIGR01510">
    <property type="entry name" value="coaD_prev_kdtB"/>
    <property type="match status" value="1"/>
</dbReference>
<evidence type="ECO:0000256" key="3">
    <source>
        <dbReference type="ARBA" id="ARBA00022695"/>
    </source>
</evidence>
<feature type="binding site" evidence="9">
    <location>
        <position position="38"/>
    </location>
    <ligand>
        <name>substrate</name>
    </ligand>
</feature>
<feature type="region of interest" description="Disordered" evidence="10">
    <location>
        <begin position="1"/>
        <end position="24"/>
    </location>
</feature>
<evidence type="ECO:0000313" key="12">
    <source>
        <dbReference type="EMBL" id="MQT11643.1"/>
    </source>
</evidence>
<evidence type="ECO:0000256" key="4">
    <source>
        <dbReference type="ARBA" id="ARBA00022741"/>
    </source>
</evidence>
<evidence type="ECO:0000256" key="6">
    <source>
        <dbReference type="ARBA" id="ARBA00022842"/>
    </source>
</evidence>
<dbReference type="GO" id="GO:0005737">
    <property type="term" value="C:cytoplasm"/>
    <property type="evidence" value="ECO:0007669"/>
    <property type="project" value="UniProtKB-SubCell"/>
</dbReference>
<evidence type="ECO:0000256" key="10">
    <source>
        <dbReference type="SAM" id="MobiDB-lite"/>
    </source>
</evidence>
<feature type="binding site" evidence="9">
    <location>
        <position position="70"/>
    </location>
    <ligand>
        <name>substrate</name>
    </ligand>
</feature>
<comment type="function">
    <text evidence="9">Reversibly transfers an adenylyl group from ATP to 4'-phosphopantetheine, yielding dephospho-CoA (dPCoA) and pyrophosphate.</text>
</comment>
<dbReference type="InterPro" id="IPR004821">
    <property type="entry name" value="Cyt_trans-like"/>
</dbReference>
<dbReference type="SUPFAM" id="SSF52374">
    <property type="entry name" value="Nucleotidylyl transferase"/>
    <property type="match status" value="1"/>
</dbReference>
<keyword evidence="2 9" id="KW-0808">Transferase</keyword>
<proteinExistence type="inferred from homology"/>
<dbReference type="PROSITE" id="PS00430">
    <property type="entry name" value="TONB_DEPENDENT_REC_1"/>
    <property type="match status" value="1"/>
</dbReference>
<evidence type="ECO:0000313" key="13">
    <source>
        <dbReference type="Proteomes" id="UP000332515"/>
    </source>
</evidence>
<dbReference type="PANTHER" id="PTHR21342:SF1">
    <property type="entry name" value="PHOSPHOPANTETHEINE ADENYLYLTRANSFERASE"/>
    <property type="match status" value="1"/>
</dbReference>
<keyword evidence="13" id="KW-1185">Reference proteome</keyword>
<feature type="binding site" evidence="9">
    <location>
        <begin position="123"/>
        <end position="125"/>
    </location>
    <ligand>
        <name>ATP</name>
        <dbReference type="ChEBI" id="CHEBI:30616"/>
    </ligand>
</feature>
<feature type="binding site" evidence="9">
    <location>
        <position position="122"/>
    </location>
    <ligand>
        <name>substrate</name>
    </ligand>
</feature>
<evidence type="ECO:0000256" key="1">
    <source>
        <dbReference type="ARBA" id="ARBA00022490"/>
    </source>
</evidence>
<comment type="subcellular location">
    <subcellularLocation>
        <location evidence="9">Cytoplasm</location>
    </subcellularLocation>
</comment>
<dbReference type="EMBL" id="VWNA01000001">
    <property type="protein sequence ID" value="MQT11643.1"/>
    <property type="molecule type" value="Genomic_DNA"/>
</dbReference>
<dbReference type="InterPro" id="IPR014729">
    <property type="entry name" value="Rossmann-like_a/b/a_fold"/>
</dbReference>
<comment type="similarity">
    <text evidence="9">Belongs to the bacterial CoaD family.</text>
</comment>
<keyword evidence="6 9" id="KW-0460">Magnesium</keyword>
<dbReference type="UniPathway" id="UPA00241">
    <property type="reaction ID" value="UER00355"/>
</dbReference>
<dbReference type="GO" id="GO:0015937">
    <property type="term" value="P:coenzyme A biosynthetic process"/>
    <property type="evidence" value="ECO:0007669"/>
    <property type="project" value="UniProtKB-UniRule"/>
</dbReference>
<keyword evidence="5 9" id="KW-0067">ATP-binding</keyword>
<feature type="site" description="Transition state stabilizer" evidence="9">
    <location>
        <position position="46"/>
    </location>
</feature>
<evidence type="ECO:0000256" key="8">
    <source>
        <dbReference type="ARBA" id="ARBA00029346"/>
    </source>
</evidence>
<dbReference type="InterPro" id="IPR010916">
    <property type="entry name" value="TonB_box_CS"/>
</dbReference>
<keyword evidence="4 9" id="KW-0547">Nucleotide-binding</keyword>
<organism evidence="12 13">
    <name type="scientific">Segnochrobactrum spirostomi</name>
    <dbReference type="NCBI Taxonomy" id="2608987"/>
    <lineage>
        <taxon>Bacteria</taxon>
        <taxon>Pseudomonadati</taxon>
        <taxon>Pseudomonadota</taxon>
        <taxon>Alphaproteobacteria</taxon>
        <taxon>Hyphomicrobiales</taxon>
        <taxon>Segnochrobactraceae</taxon>
        <taxon>Segnochrobactrum</taxon>
    </lineage>
</organism>
<evidence type="ECO:0000256" key="2">
    <source>
        <dbReference type="ARBA" id="ARBA00022679"/>
    </source>
</evidence>
<keyword evidence="7 9" id="KW-0173">Coenzyme A biosynthesis</keyword>
<dbReference type="GO" id="GO:0005524">
    <property type="term" value="F:ATP binding"/>
    <property type="evidence" value="ECO:0007669"/>
    <property type="project" value="UniProtKB-KW"/>
</dbReference>
<feature type="domain" description="Cytidyltransferase-like" evidence="11">
    <location>
        <begin position="34"/>
        <end position="168"/>
    </location>
</feature>
<comment type="subunit">
    <text evidence="9">Homohexamer.</text>
</comment>
<accession>A0A6A7XYT7</accession>
<feature type="binding site" evidence="9">
    <location>
        <begin position="158"/>
        <end position="164"/>
    </location>
    <ligand>
        <name>ATP</name>
        <dbReference type="ChEBI" id="CHEBI:30616"/>
    </ligand>
</feature>
<feature type="binding site" evidence="9">
    <location>
        <begin position="38"/>
        <end position="39"/>
    </location>
    <ligand>
        <name>ATP</name>
        <dbReference type="ChEBI" id="CHEBI:30616"/>
    </ligand>
</feature>
<dbReference type="Pfam" id="PF01467">
    <property type="entry name" value="CTP_transf_like"/>
    <property type="match status" value="1"/>
</dbReference>
<comment type="pathway">
    <text evidence="9">Cofactor biosynthesis; coenzyme A biosynthesis; CoA from (R)-pantothenate: step 4/5.</text>
</comment>
<name>A0A6A7XYT7_9HYPH</name>
<comment type="caution">
    <text evidence="12">The sequence shown here is derived from an EMBL/GenBank/DDBJ whole genome shotgun (WGS) entry which is preliminary data.</text>
</comment>
<feature type="binding site" evidence="9">
    <location>
        <position position="46"/>
    </location>
    <ligand>
        <name>ATP</name>
        <dbReference type="ChEBI" id="CHEBI:30616"/>
    </ligand>
</feature>
<feature type="binding site" evidence="9">
    <location>
        <position position="108"/>
    </location>
    <ligand>
        <name>substrate</name>
    </ligand>
</feature>
<gene>
    <name evidence="9 12" type="primary">coaD</name>
    <name evidence="12" type="ORF">F0357_02930</name>
</gene>
<protein>
    <recommendedName>
        <fullName evidence="9">Phosphopantetheine adenylyltransferase</fullName>
        <ecNumber evidence="9">2.7.7.3</ecNumber>
    </recommendedName>
    <alternativeName>
        <fullName evidence="9">Dephospho-CoA pyrophosphorylase</fullName>
    </alternativeName>
    <alternativeName>
        <fullName evidence="9">Pantetheine-phosphate adenylyltransferase</fullName>
        <shortName evidence="9">PPAT</shortName>
    </alternativeName>
</protein>
<dbReference type="NCBIfam" id="TIGR00125">
    <property type="entry name" value="cyt_tran_rel"/>
    <property type="match status" value="1"/>
</dbReference>
<evidence type="ECO:0000256" key="7">
    <source>
        <dbReference type="ARBA" id="ARBA00022993"/>
    </source>
</evidence>
<dbReference type="RefSeq" id="WP_153478560.1">
    <property type="nucleotide sequence ID" value="NZ_VWNA01000001.1"/>
</dbReference>
<feature type="binding site" evidence="9">
    <location>
        <position position="133"/>
    </location>
    <ligand>
        <name>ATP</name>
        <dbReference type="ChEBI" id="CHEBI:30616"/>
    </ligand>
</feature>
<comment type="cofactor">
    <cofactor evidence="9">
        <name>Mg(2+)</name>
        <dbReference type="ChEBI" id="CHEBI:18420"/>
    </cofactor>
</comment>
<dbReference type="Gene3D" id="3.40.50.620">
    <property type="entry name" value="HUPs"/>
    <property type="match status" value="1"/>
</dbReference>
<keyword evidence="3 9" id="KW-0548">Nucleotidyltransferase</keyword>
<evidence type="ECO:0000256" key="9">
    <source>
        <dbReference type="HAMAP-Rule" id="MF_00151"/>
    </source>
</evidence>
<dbReference type="HAMAP" id="MF_00151">
    <property type="entry name" value="PPAT_bact"/>
    <property type="match status" value="1"/>
</dbReference>
<sequence>MTLKTPPATPERTSRPAASDAPAGGAAVRPRVALYGGSFDPITNGHLDILLKALAFADRLVVAIGIHPGKVPLFSFEERAAMIREAVAEHRGEVPGGAVSVIAFDTLVVEAARAEGATLLIRGLRDGTDLDYEMQLAGMNFSLAPEIETVFLPASPGVRHITATLVRQIAAMGGDVGAFVPRSVAERLRAKHSKA</sequence>
<dbReference type="PRINTS" id="PR01020">
    <property type="entry name" value="LPSBIOSNTHSS"/>
</dbReference>
<comment type="catalytic activity">
    <reaction evidence="8 9">
        <text>(R)-4'-phosphopantetheine + ATP + H(+) = 3'-dephospho-CoA + diphosphate</text>
        <dbReference type="Rhea" id="RHEA:19801"/>
        <dbReference type="ChEBI" id="CHEBI:15378"/>
        <dbReference type="ChEBI" id="CHEBI:30616"/>
        <dbReference type="ChEBI" id="CHEBI:33019"/>
        <dbReference type="ChEBI" id="CHEBI:57328"/>
        <dbReference type="ChEBI" id="CHEBI:61723"/>
        <dbReference type="EC" id="2.7.7.3"/>
    </reaction>
</comment>
<evidence type="ECO:0000256" key="5">
    <source>
        <dbReference type="ARBA" id="ARBA00022840"/>
    </source>
</evidence>
<reference evidence="12 13" key="1">
    <citation type="submission" date="2019-09" db="EMBL/GenBank/DDBJ databases">
        <title>Segnochrobactrum spirostomi gen. nov., sp. nov., isolated from the ciliate Spirostomum cf. yagiui and description of a novel family, Segnochrobactraceae fam. nov. within the order Rhizobiales of the class Alphaproteobacteria.</title>
        <authorList>
            <person name="Akter S."/>
            <person name="Shazib S.U.A."/>
            <person name="Shin M.K."/>
        </authorList>
    </citation>
    <scope>NUCLEOTIDE SEQUENCE [LARGE SCALE GENOMIC DNA]</scope>
    <source>
        <strain evidence="12 13">Sp-1</strain>
    </source>
</reference>
<dbReference type="PANTHER" id="PTHR21342">
    <property type="entry name" value="PHOSPHOPANTETHEINE ADENYLYLTRANSFERASE"/>
    <property type="match status" value="1"/>
</dbReference>
<dbReference type="AlphaFoldDB" id="A0A6A7XYT7"/>
<dbReference type="Proteomes" id="UP000332515">
    <property type="component" value="Unassembled WGS sequence"/>
</dbReference>
<dbReference type="CDD" id="cd02163">
    <property type="entry name" value="PPAT"/>
    <property type="match status" value="1"/>
</dbReference>
<keyword evidence="1 9" id="KW-0963">Cytoplasm</keyword>